<feature type="transmembrane region" description="Helical" evidence="1">
    <location>
        <begin position="56"/>
        <end position="78"/>
    </location>
</feature>
<feature type="transmembrane region" description="Helical" evidence="1">
    <location>
        <begin position="84"/>
        <end position="106"/>
    </location>
</feature>
<reference evidence="2 3" key="1">
    <citation type="submission" date="2019-01" db="EMBL/GenBank/DDBJ databases">
        <title>Draft genome sequences of three monokaryotic isolates of the white-rot basidiomycete fungus Dichomitus squalens.</title>
        <authorList>
            <consortium name="DOE Joint Genome Institute"/>
            <person name="Lopez S.C."/>
            <person name="Andreopoulos B."/>
            <person name="Pangilinan J."/>
            <person name="Lipzen A."/>
            <person name="Riley R."/>
            <person name="Ahrendt S."/>
            <person name="Ng V."/>
            <person name="Barry K."/>
            <person name="Daum C."/>
            <person name="Grigoriev I.V."/>
            <person name="Hilden K.S."/>
            <person name="Makela M.R."/>
            <person name="de Vries R.P."/>
        </authorList>
    </citation>
    <scope>NUCLEOTIDE SEQUENCE [LARGE SCALE GENOMIC DNA]</scope>
    <source>
        <strain evidence="2 3">CBS 464.89</strain>
    </source>
</reference>
<keyword evidence="1" id="KW-1133">Transmembrane helix</keyword>
<evidence type="ECO:0000256" key="1">
    <source>
        <dbReference type="SAM" id="Phobius"/>
    </source>
</evidence>
<evidence type="ECO:0000313" key="3">
    <source>
        <dbReference type="Proteomes" id="UP000292082"/>
    </source>
</evidence>
<dbReference type="EMBL" id="ML145086">
    <property type="protein sequence ID" value="TBU64299.1"/>
    <property type="molecule type" value="Genomic_DNA"/>
</dbReference>
<evidence type="ECO:0000313" key="2">
    <source>
        <dbReference type="EMBL" id="TBU64299.1"/>
    </source>
</evidence>
<gene>
    <name evidence="2" type="ORF">BD310DRAFT_914410</name>
</gene>
<keyword evidence="3" id="KW-1185">Reference proteome</keyword>
<sequence length="210" mass="23178">MLMSRKSLELDENVVSGVTRTVMISGDLLVVAVICKKTSGARKAAKEGGLKRSLSVLLFRNGILHFVILSFLNLVHLACIITNFFPSFMATVGEALTSIVVSRYILNLRNYNRPSVMSNITFSSRMSQSIQFVTSRSINSDSNPVPPQTGDSFCRRLVDFVEPLGAPVEGFLGAGLTREEDGDGASPYFPDVEEVWRDTLEKVQKEYSEC</sequence>
<keyword evidence="1" id="KW-0812">Transmembrane</keyword>
<dbReference type="AlphaFoldDB" id="A0A4Q9Q9R6"/>
<accession>A0A4Q9Q9R6</accession>
<organism evidence="2 3">
    <name type="scientific">Dichomitus squalens</name>
    <dbReference type="NCBI Taxonomy" id="114155"/>
    <lineage>
        <taxon>Eukaryota</taxon>
        <taxon>Fungi</taxon>
        <taxon>Dikarya</taxon>
        <taxon>Basidiomycota</taxon>
        <taxon>Agaricomycotina</taxon>
        <taxon>Agaricomycetes</taxon>
        <taxon>Polyporales</taxon>
        <taxon>Polyporaceae</taxon>
        <taxon>Dichomitus</taxon>
    </lineage>
</organism>
<feature type="transmembrane region" description="Helical" evidence="1">
    <location>
        <begin position="14"/>
        <end position="35"/>
    </location>
</feature>
<proteinExistence type="predicted"/>
<keyword evidence="1" id="KW-0472">Membrane</keyword>
<protein>
    <submittedName>
        <fullName evidence="2">Uncharacterized protein</fullName>
    </submittedName>
</protein>
<dbReference type="Proteomes" id="UP000292082">
    <property type="component" value="Unassembled WGS sequence"/>
</dbReference>
<name>A0A4Q9Q9R6_9APHY</name>